<reference evidence="1" key="1">
    <citation type="submission" date="2018-05" db="EMBL/GenBank/DDBJ databases">
        <title>Draft genome of Mucuna pruriens seed.</title>
        <authorList>
            <person name="Nnadi N.E."/>
            <person name="Vos R."/>
            <person name="Hasami M.H."/>
            <person name="Devisetty U.K."/>
            <person name="Aguiy J.C."/>
        </authorList>
    </citation>
    <scope>NUCLEOTIDE SEQUENCE [LARGE SCALE GENOMIC DNA]</scope>
    <source>
        <strain evidence="1">JCA_2017</strain>
    </source>
</reference>
<evidence type="ECO:0000313" key="1">
    <source>
        <dbReference type="EMBL" id="RDY10768.1"/>
    </source>
</evidence>
<accession>A0A371I6X1</accession>
<dbReference type="OrthoDB" id="1637540at2759"/>
<name>A0A371I6X1_MUCPR</name>
<keyword evidence="2" id="KW-1185">Reference proteome</keyword>
<dbReference type="Proteomes" id="UP000257109">
    <property type="component" value="Unassembled WGS sequence"/>
</dbReference>
<dbReference type="AlphaFoldDB" id="A0A371I6X1"/>
<evidence type="ECO:0000313" key="2">
    <source>
        <dbReference type="Proteomes" id="UP000257109"/>
    </source>
</evidence>
<protein>
    <submittedName>
        <fullName evidence="1">Uncharacterized protein</fullName>
    </submittedName>
</protein>
<feature type="non-terminal residue" evidence="1">
    <location>
        <position position="1"/>
    </location>
</feature>
<proteinExistence type="predicted"/>
<sequence length="92" mass="10381">MGDMVLKKVLPNLKDHRGKWAPNYERPYVVRQAFSGGALILTNAEGQDLTYLVNADSRKLLKGEILSHGKRKVREGTPEGQTFLYTLMHAKI</sequence>
<organism evidence="1 2">
    <name type="scientific">Mucuna pruriens</name>
    <name type="common">Velvet bean</name>
    <name type="synonym">Dolichos pruriens</name>
    <dbReference type="NCBI Taxonomy" id="157652"/>
    <lineage>
        <taxon>Eukaryota</taxon>
        <taxon>Viridiplantae</taxon>
        <taxon>Streptophyta</taxon>
        <taxon>Embryophyta</taxon>
        <taxon>Tracheophyta</taxon>
        <taxon>Spermatophyta</taxon>
        <taxon>Magnoliopsida</taxon>
        <taxon>eudicotyledons</taxon>
        <taxon>Gunneridae</taxon>
        <taxon>Pentapetalae</taxon>
        <taxon>rosids</taxon>
        <taxon>fabids</taxon>
        <taxon>Fabales</taxon>
        <taxon>Fabaceae</taxon>
        <taxon>Papilionoideae</taxon>
        <taxon>50 kb inversion clade</taxon>
        <taxon>NPAAA clade</taxon>
        <taxon>indigoferoid/millettioid clade</taxon>
        <taxon>Phaseoleae</taxon>
        <taxon>Mucuna</taxon>
    </lineage>
</organism>
<gene>
    <name evidence="1" type="ORF">CR513_04658</name>
</gene>
<dbReference type="EMBL" id="QJKJ01000783">
    <property type="protein sequence ID" value="RDY10768.1"/>
    <property type="molecule type" value="Genomic_DNA"/>
</dbReference>
<comment type="caution">
    <text evidence="1">The sequence shown here is derived from an EMBL/GenBank/DDBJ whole genome shotgun (WGS) entry which is preliminary data.</text>
</comment>